<evidence type="ECO:0000256" key="3">
    <source>
        <dbReference type="SAM" id="MobiDB-lite"/>
    </source>
</evidence>
<evidence type="ECO:0000256" key="1">
    <source>
        <dbReference type="ARBA" id="ARBA00008403"/>
    </source>
</evidence>
<feature type="compositionally biased region" description="Low complexity" evidence="3">
    <location>
        <begin position="144"/>
        <end position="155"/>
    </location>
</feature>
<organism evidence="4 5">
    <name type="scientific">Artemisia annua</name>
    <name type="common">Sweet wormwood</name>
    <dbReference type="NCBI Taxonomy" id="35608"/>
    <lineage>
        <taxon>Eukaryota</taxon>
        <taxon>Viridiplantae</taxon>
        <taxon>Streptophyta</taxon>
        <taxon>Embryophyta</taxon>
        <taxon>Tracheophyta</taxon>
        <taxon>Spermatophyta</taxon>
        <taxon>Magnoliopsida</taxon>
        <taxon>eudicotyledons</taxon>
        <taxon>Gunneridae</taxon>
        <taxon>Pentapetalae</taxon>
        <taxon>asterids</taxon>
        <taxon>campanulids</taxon>
        <taxon>Asterales</taxon>
        <taxon>Asteraceae</taxon>
        <taxon>Asteroideae</taxon>
        <taxon>Anthemideae</taxon>
        <taxon>Artemisiinae</taxon>
        <taxon>Artemisia</taxon>
    </lineage>
</organism>
<dbReference type="GO" id="GO:0009631">
    <property type="term" value="P:cold acclimation"/>
    <property type="evidence" value="ECO:0007669"/>
    <property type="project" value="TreeGrafter"/>
</dbReference>
<dbReference type="Proteomes" id="UP000245207">
    <property type="component" value="Unassembled WGS sequence"/>
</dbReference>
<proteinExistence type="inferred from homology"/>
<dbReference type="OrthoDB" id="685434at2759"/>
<dbReference type="PROSITE" id="PS00315">
    <property type="entry name" value="DEHYDRIN_1"/>
    <property type="match status" value="1"/>
</dbReference>
<feature type="compositionally biased region" description="Polar residues" evidence="3">
    <location>
        <begin position="37"/>
        <end position="52"/>
    </location>
</feature>
<dbReference type="InterPro" id="IPR030513">
    <property type="entry name" value="Dehydrin_CS"/>
</dbReference>
<dbReference type="PANTHER" id="PTHR33346:SF5">
    <property type="entry name" value="DEHYDRIN LEA-RELATED"/>
    <property type="match status" value="1"/>
</dbReference>
<comment type="similarity">
    <text evidence="1 2">Belongs to the plant dehydrin family.</text>
</comment>
<comment type="caution">
    <text evidence="4">The sequence shown here is derived from an EMBL/GenBank/DDBJ whole genome shotgun (WGS) entry which is preliminary data.</text>
</comment>
<dbReference type="PROSITE" id="PS00823">
    <property type="entry name" value="DEHYDRIN_2"/>
    <property type="match status" value="2"/>
</dbReference>
<dbReference type="GO" id="GO:0009414">
    <property type="term" value="P:response to water deprivation"/>
    <property type="evidence" value="ECO:0007669"/>
    <property type="project" value="TreeGrafter"/>
</dbReference>
<name>A0A2U1P4Z2_ARTAN</name>
<feature type="compositionally biased region" description="Basic and acidic residues" evidence="3">
    <location>
        <begin position="163"/>
        <end position="193"/>
    </location>
</feature>
<dbReference type="STRING" id="35608.A0A2U1P4Z2"/>
<keyword evidence="5" id="KW-1185">Reference proteome</keyword>
<reference evidence="4 5" key="1">
    <citation type="journal article" date="2018" name="Mol. Plant">
        <title>The genome of Artemisia annua provides insight into the evolution of Asteraceae family and artemisinin biosynthesis.</title>
        <authorList>
            <person name="Shen Q."/>
            <person name="Zhang L."/>
            <person name="Liao Z."/>
            <person name="Wang S."/>
            <person name="Yan T."/>
            <person name="Shi P."/>
            <person name="Liu M."/>
            <person name="Fu X."/>
            <person name="Pan Q."/>
            <person name="Wang Y."/>
            <person name="Lv Z."/>
            <person name="Lu X."/>
            <person name="Zhang F."/>
            <person name="Jiang W."/>
            <person name="Ma Y."/>
            <person name="Chen M."/>
            <person name="Hao X."/>
            <person name="Li L."/>
            <person name="Tang Y."/>
            <person name="Lv G."/>
            <person name="Zhou Y."/>
            <person name="Sun X."/>
            <person name="Brodelius P.E."/>
            <person name="Rose J.K.C."/>
            <person name="Tang K."/>
        </authorList>
    </citation>
    <scope>NUCLEOTIDE SEQUENCE [LARGE SCALE GENOMIC DNA]</scope>
    <source>
        <strain evidence="5">cv. Huhao1</strain>
        <tissue evidence="4">Leaf</tissue>
    </source>
</reference>
<protein>
    <submittedName>
        <fullName evidence="4">Dehydrin</fullName>
    </submittedName>
</protein>
<evidence type="ECO:0000313" key="5">
    <source>
        <dbReference type="Proteomes" id="UP000245207"/>
    </source>
</evidence>
<dbReference type="InterPro" id="IPR000167">
    <property type="entry name" value="Dehydrin"/>
</dbReference>
<gene>
    <name evidence="4" type="ORF">CTI12_AA191070</name>
</gene>
<dbReference type="GO" id="GO:0009737">
    <property type="term" value="P:response to abscisic acid"/>
    <property type="evidence" value="ECO:0007669"/>
    <property type="project" value="TreeGrafter"/>
</dbReference>
<dbReference type="Pfam" id="PF00257">
    <property type="entry name" value="Dehydrin"/>
    <property type="match status" value="1"/>
</dbReference>
<feature type="region of interest" description="Disordered" evidence="3">
    <location>
        <begin position="1"/>
        <end position="21"/>
    </location>
</feature>
<accession>A0A2U1P4Z2</accession>
<dbReference type="AlphaFoldDB" id="A0A2U1P4Z2"/>
<dbReference type="EMBL" id="PKPP01001667">
    <property type="protein sequence ID" value="PWA80835.1"/>
    <property type="molecule type" value="Genomic_DNA"/>
</dbReference>
<sequence length="193" mass="20547">MADIRDEHGNPIQLTDEHGGQIRLTDEYGRPMHLSGVATTVGSGQHVGTTIGSDEPKVHGGTQYSPMEPAGVGGGVETTGQPMTTGGVEGDKQQLGRTGSSSSSSSEDDGAGGRIKKKKGLMQKIKDKLPGGHKNKEEQEPEKVYTATTKVTVTTPAGPIGEPKTENIRMEHHEEEHKKGLMDKIKDKLPGHH</sequence>
<dbReference type="GO" id="GO:0005829">
    <property type="term" value="C:cytosol"/>
    <property type="evidence" value="ECO:0007669"/>
    <property type="project" value="TreeGrafter"/>
</dbReference>
<feature type="compositionally biased region" description="Basic and acidic residues" evidence="3">
    <location>
        <begin position="124"/>
        <end position="143"/>
    </location>
</feature>
<feature type="region of interest" description="Disordered" evidence="3">
    <location>
        <begin position="34"/>
        <end position="193"/>
    </location>
</feature>
<evidence type="ECO:0000256" key="2">
    <source>
        <dbReference type="RuleBase" id="RU003995"/>
    </source>
</evidence>
<evidence type="ECO:0000313" key="4">
    <source>
        <dbReference type="EMBL" id="PWA80835.1"/>
    </source>
</evidence>
<dbReference type="PANTHER" id="PTHR33346">
    <property type="entry name" value="DEHYDRIN XERO 2-RELATED"/>
    <property type="match status" value="1"/>
</dbReference>